<dbReference type="Pfam" id="PF02825">
    <property type="entry name" value="WWE"/>
    <property type="match status" value="1"/>
</dbReference>
<feature type="compositionally biased region" description="Basic and acidic residues" evidence="4">
    <location>
        <begin position="19"/>
        <end position="48"/>
    </location>
</feature>
<evidence type="ECO:0000256" key="4">
    <source>
        <dbReference type="SAM" id="MobiDB-lite"/>
    </source>
</evidence>
<feature type="domain" description="WWE" evidence="5">
    <location>
        <begin position="294"/>
        <end position="372"/>
    </location>
</feature>
<evidence type="ECO:0000256" key="1">
    <source>
        <dbReference type="ARBA" id="ARBA00004123"/>
    </source>
</evidence>
<dbReference type="PANTHER" id="PTHR45740">
    <property type="entry name" value="POLY [ADP-RIBOSE] POLYMERASE"/>
    <property type="match status" value="1"/>
</dbReference>
<evidence type="ECO:0000313" key="7">
    <source>
        <dbReference type="Proteomes" id="UP000596742"/>
    </source>
</evidence>
<dbReference type="EMBL" id="UYJE01004851">
    <property type="protein sequence ID" value="VDI31958.1"/>
    <property type="molecule type" value="Genomic_DNA"/>
</dbReference>
<evidence type="ECO:0000256" key="3">
    <source>
        <dbReference type="ARBA" id="ARBA00024347"/>
    </source>
</evidence>
<dbReference type="Proteomes" id="UP000596742">
    <property type="component" value="Unassembled WGS sequence"/>
</dbReference>
<feature type="region of interest" description="Disordered" evidence="4">
    <location>
        <begin position="148"/>
        <end position="176"/>
    </location>
</feature>
<dbReference type="PROSITE" id="PS50918">
    <property type="entry name" value="WWE"/>
    <property type="match status" value="1"/>
</dbReference>
<comment type="similarity">
    <text evidence="3">Belongs to the ARTD/PARP family.</text>
</comment>
<keyword evidence="7" id="KW-1185">Reference proteome</keyword>
<evidence type="ECO:0000313" key="6">
    <source>
        <dbReference type="EMBL" id="VDI31958.1"/>
    </source>
</evidence>
<dbReference type="InterPro" id="IPR051712">
    <property type="entry name" value="ARTD-AVP"/>
</dbReference>
<proteinExistence type="inferred from homology"/>
<dbReference type="SUPFAM" id="SSF117839">
    <property type="entry name" value="WWE domain"/>
    <property type="match status" value="1"/>
</dbReference>
<dbReference type="GO" id="GO:1990404">
    <property type="term" value="F:NAD+-protein mono-ADP-ribosyltransferase activity"/>
    <property type="evidence" value="ECO:0007669"/>
    <property type="project" value="TreeGrafter"/>
</dbReference>
<evidence type="ECO:0000256" key="2">
    <source>
        <dbReference type="ARBA" id="ARBA00023242"/>
    </source>
</evidence>
<dbReference type="PANTHER" id="PTHR45740:SF4">
    <property type="entry name" value="PROTEIN MONO-ADP-RIBOSYLTRANSFERASE PARP11"/>
    <property type="match status" value="1"/>
</dbReference>
<reference evidence="6" key="1">
    <citation type="submission" date="2018-11" db="EMBL/GenBank/DDBJ databases">
        <authorList>
            <person name="Alioto T."/>
            <person name="Alioto T."/>
        </authorList>
    </citation>
    <scope>NUCLEOTIDE SEQUENCE</scope>
</reference>
<feature type="compositionally biased region" description="Basic and acidic residues" evidence="4">
    <location>
        <begin position="80"/>
        <end position="95"/>
    </location>
</feature>
<dbReference type="OrthoDB" id="5988750at2759"/>
<organism evidence="6 7">
    <name type="scientific">Mytilus galloprovincialis</name>
    <name type="common">Mediterranean mussel</name>
    <dbReference type="NCBI Taxonomy" id="29158"/>
    <lineage>
        <taxon>Eukaryota</taxon>
        <taxon>Metazoa</taxon>
        <taxon>Spiralia</taxon>
        <taxon>Lophotrochozoa</taxon>
        <taxon>Mollusca</taxon>
        <taxon>Bivalvia</taxon>
        <taxon>Autobranchia</taxon>
        <taxon>Pteriomorphia</taxon>
        <taxon>Mytilida</taxon>
        <taxon>Mytiloidea</taxon>
        <taxon>Mytilidae</taxon>
        <taxon>Mytilinae</taxon>
        <taxon>Mytilus</taxon>
    </lineage>
</organism>
<accession>A0A8B6EB66</accession>
<comment type="subcellular location">
    <subcellularLocation>
        <location evidence="1">Nucleus</location>
    </subcellularLocation>
</comment>
<dbReference type="InterPro" id="IPR004170">
    <property type="entry name" value="WWE_dom"/>
</dbReference>
<feature type="compositionally biased region" description="Polar residues" evidence="4">
    <location>
        <begin position="56"/>
        <end position="74"/>
    </location>
</feature>
<dbReference type="GO" id="GO:0005634">
    <property type="term" value="C:nucleus"/>
    <property type="evidence" value="ECO:0007669"/>
    <property type="project" value="UniProtKB-SubCell"/>
</dbReference>
<dbReference type="AlphaFoldDB" id="A0A8B6EB66"/>
<dbReference type="InterPro" id="IPR037197">
    <property type="entry name" value="WWE_dom_sf"/>
</dbReference>
<dbReference type="Gene3D" id="3.30.720.50">
    <property type="match status" value="1"/>
</dbReference>
<dbReference type="Pfam" id="PF23466">
    <property type="entry name" value="WWE_4"/>
    <property type="match status" value="1"/>
</dbReference>
<feature type="region of interest" description="Disordered" evidence="4">
    <location>
        <begin position="1"/>
        <end position="95"/>
    </location>
</feature>
<keyword evidence="2" id="KW-0539">Nucleus</keyword>
<comment type="caution">
    <text evidence="6">The sequence shown here is derived from an EMBL/GenBank/DDBJ whole genome shotgun (WGS) entry which is preliminary data.</text>
</comment>
<sequence length="430" mass="50480">MSGWPEGRVLRSIYVPPIQRKENHDKSDDSAFSQDKDDACDASSRYDSDTSDNEESLSSTPSRGTFRNSNNLITSVEHLSMQDDKERRTIKPGRRERFKSSEHIICGIVGKDDKCLPKISAPQQKYDDNDDDIKERIMMEKYKQKKLEISSGKVVKPKPPPKPSKLRPSNQDYQERNPALLKDETEISKICIFVSKDKCPSASCKNLHLPSGIPYLWQIKMRDKWVSLTLAENEKIEKGYCNLQDDESTEVKYNGSKYSYLIWFSEMQAIINDVDGQPAVGTQRCNVRRLSTPSFTENEMLVDSYLTQWRWYWKDDCKKWNMYNKDDLERTYQTKQNTYLYTMENNRSMYRIDFQKMIQVNVKTYREQSITRRPLFVSKDDVYEKKFEKNYVPPKRVSNYRNAKGDSDHYKQLVDDDDDVYKGSDFIEMG</sequence>
<protein>
    <recommendedName>
        <fullName evidence="5">WWE domain-containing protein</fullName>
    </recommendedName>
</protein>
<name>A0A8B6EB66_MYTGA</name>
<dbReference type="GO" id="GO:0003950">
    <property type="term" value="F:NAD+ poly-ADP-ribosyltransferase activity"/>
    <property type="evidence" value="ECO:0007669"/>
    <property type="project" value="TreeGrafter"/>
</dbReference>
<gene>
    <name evidence="6" type="ORF">MGAL_10B073566</name>
</gene>
<evidence type="ECO:0000259" key="5">
    <source>
        <dbReference type="PROSITE" id="PS50918"/>
    </source>
</evidence>